<keyword evidence="4 6" id="KW-0012">Acyltransferase</keyword>
<dbReference type="SUPFAM" id="SSF51161">
    <property type="entry name" value="Trimeric LpxA-like enzymes"/>
    <property type="match status" value="1"/>
</dbReference>
<accession>A0ABW3YXX2</accession>
<dbReference type="PANTHER" id="PTHR43300">
    <property type="entry name" value="ACETYLTRANSFERASE"/>
    <property type="match status" value="1"/>
</dbReference>
<keyword evidence="3" id="KW-0677">Repeat</keyword>
<dbReference type="InterPro" id="IPR050179">
    <property type="entry name" value="Trans_hexapeptide_repeat"/>
</dbReference>
<evidence type="ECO:0000256" key="2">
    <source>
        <dbReference type="ARBA" id="ARBA00022679"/>
    </source>
</evidence>
<name>A0ABW3YXX2_MYCRA</name>
<dbReference type="Pfam" id="PF00132">
    <property type="entry name" value="Hexapep"/>
    <property type="match status" value="1"/>
</dbReference>
<sequence>MTIAKYGFYLGHLFKDSARDCGDQQPSELLDTPSKRPPKGNGKKRPASDLFMELNALSDKADANDILSLRAHSVRGPAAKWRIKGNVMIGAHSSINGEFRASGIVRVGRYAAFGNGVTLISTNHATNMVNQQIWLQQRLGLRKGSTSKGPVCIGHNVWIGDGATVLTGVDVGHGAVIAAGAVVTKNVPPYSIVAGVPAKIIGYRFSPATIESMLRIRWWDWSFEKMQRNIAIFEMEIDKDTDVDLARFVVK</sequence>
<dbReference type="Proteomes" id="UP001597173">
    <property type="component" value="Unassembled WGS sequence"/>
</dbReference>
<dbReference type="CDD" id="cd03349">
    <property type="entry name" value="LbH_XAT"/>
    <property type="match status" value="1"/>
</dbReference>
<comment type="caution">
    <text evidence="6">The sequence shown here is derived from an EMBL/GenBank/DDBJ whole genome shotgun (WGS) entry which is preliminary data.</text>
</comment>
<organism evidence="6 7">
    <name type="scientific">Mycoplana ramosa</name>
    <name type="common">Mycoplana bullata</name>
    <dbReference type="NCBI Taxonomy" id="40837"/>
    <lineage>
        <taxon>Bacteria</taxon>
        <taxon>Pseudomonadati</taxon>
        <taxon>Pseudomonadota</taxon>
        <taxon>Alphaproteobacteria</taxon>
        <taxon>Hyphomicrobiales</taxon>
        <taxon>Rhizobiaceae</taxon>
        <taxon>Mycoplana</taxon>
    </lineage>
</organism>
<dbReference type="PANTHER" id="PTHR43300:SF11">
    <property type="entry name" value="ACETYLTRANSFERASE RV3034C-RELATED"/>
    <property type="match status" value="1"/>
</dbReference>
<reference evidence="7" key="1">
    <citation type="journal article" date="2019" name="Int. J. Syst. Evol. Microbiol.">
        <title>The Global Catalogue of Microorganisms (GCM) 10K type strain sequencing project: providing services to taxonomists for standard genome sequencing and annotation.</title>
        <authorList>
            <consortium name="The Broad Institute Genomics Platform"/>
            <consortium name="The Broad Institute Genome Sequencing Center for Infectious Disease"/>
            <person name="Wu L."/>
            <person name="Ma J."/>
        </authorList>
    </citation>
    <scope>NUCLEOTIDE SEQUENCE [LARGE SCALE GENOMIC DNA]</scope>
    <source>
        <strain evidence="7">CCUG 55609</strain>
    </source>
</reference>
<dbReference type="EC" id="2.3.1.-" evidence="6"/>
<dbReference type="GO" id="GO:0016746">
    <property type="term" value="F:acyltransferase activity"/>
    <property type="evidence" value="ECO:0007669"/>
    <property type="project" value="UniProtKB-KW"/>
</dbReference>
<keyword evidence="7" id="KW-1185">Reference proteome</keyword>
<keyword evidence="2 6" id="KW-0808">Transferase</keyword>
<dbReference type="InterPro" id="IPR001451">
    <property type="entry name" value="Hexapep"/>
</dbReference>
<feature type="compositionally biased region" description="Basic residues" evidence="5">
    <location>
        <begin position="36"/>
        <end position="45"/>
    </location>
</feature>
<evidence type="ECO:0000313" key="6">
    <source>
        <dbReference type="EMBL" id="MFD1328719.1"/>
    </source>
</evidence>
<evidence type="ECO:0000256" key="4">
    <source>
        <dbReference type="ARBA" id="ARBA00023315"/>
    </source>
</evidence>
<comment type="similarity">
    <text evidence="1">Belongs to the transferase hexapeptide repeat family.</text>
</comment>
<dbReference type="EMBL" id="JBHTNF010000006">
    <property type="protein sequence ID" value="MFD1328719.1"/>
    <property type="molecule type" value="Genomic_DNA"/>
</dbReference>
<feature type="region of interest" description="Disordered" evidence="5">
    <location>
        <begin position="22"/>
        <end position="47"/>
    </location>
</feature>
<dbReference type="PROSITE" id="PS00101">
    <property type="entry name" value="HEXAPEP_TRANSFERASES"/>
    <property type="match status" value="1"/>
</dbReference>
<protein>
    <submittedName>
        <fullName evidence="6">CatB-related O-acetyltransferase</fullName>
        <ecNumber evidence="6">2.3.1.-</ecNumber>
    </submittedName>
</protein>
<dbReference type="InterPro" id="IPR018357">
    <property type="entry name" value="Hexapep_transf_CS"/>
</dbReference>
<dbReference type="Gene3D" id="2.160.10.10">
    <property type="entry name" value="Hexapeptide repeat proteins"/>
    <property type="match status" value="1"/>
</dbReference>
<gene>
    <name evidence="6" type="ORF">ACFQ33_12530</name>
</gene>
<evidence type="ECO:0000256" key="3">
    <source>
        <dbReference type="ARBA" id="ARBA00022737"/>
    </source>
</evidence>
<proteinExistence type="inferred from homology"/>
<dbReference type="InterPro" id="IPR011004">
    <property type="entry name" value="Trimer_LpxA-like_sf"/>
</dbReference>
<dbReference type="RefSeq" id="WP_374838974.1">
    <property type="nucleotide sequence ID" value="NZ_JBHEEW010000008.1"/>
</dbReference>
<evidence type="ECO:0000256" key="5">
    <source>
        <dbReference type="SAM" id="MobiDB-lite"/>
    </source>
</evidence>
<evidence type="ECO:0000256" key="1">
    <source>
        <dbReference type="ARBA" id="ARBA00007274"/>
    </source>
</evidence>
<evidence type="ECO:0000313" key="7">
    <source>
        <dbReference type="Proteomes" id="UP001597173"/>
    </source>
</evidence>